<dbReference type="EMBL" id="AEUD01000009">
    <property type="protein sequence ID" value="EGD54851.1"/>
    <property type="molecule type" value="Genomic_DNA"/>
</dbReference>
<comment type="caution">
    <text evidence="1">The sequence shown here is derived from an EMBL/GenBank/DDBJ whole genome shotgun (WGS) entry which is preliminary data.</text>
</comment>
<dbReference type="STRING" id="644548.SCNU_11610"/>
<dbReference type="InterPro" id="IPR029033">
    <property type="entry name" value="His_PPase_superfam"/>
</dbReference>
<proteinExistence type="predicted"/>
<evidence type="ECO:0000313" key="1">
    <source>
        <dbReference type="EMBL" id="EGD54851.1"/>
    </source>
</evidence>
<dbReference type="Proteomes" id="UP000035065">
    <property type="component" value="Unassembled WGS sequence"/>
</dbReference>
<dbReference type="AlphaFoldDB" id="F1YKG5"/>
<dbReference type="PANTHER" id="PTHR48100:SF62">
    <property type="entry name" value="GLUCOSYL-3-PHOSPHOGLYCERATE PHOSPHATASE"/>
    <property type="match status" value="1"/>
</dbReference>
<dbReference type="GO" id="GO:0016791">
    <property type="term" value="F:phosphatase activity"/>
    <property type="evidence" value="ECO:0007669"/>
    <property type="project" value="TreeGrafter"/>
</dbReference>
<sequence>MGVLYIVRHGQAPAHAYGPDADTVGGPGLTELGFAQARATGEALAAQVPQFDAMFCGDLPRQQATMAGILEAFPDAGAPTIDPDWNEYTTPALPEADDIYRGGGKPFQDAITRALHEWVDGADTGPETYAAYAARTRAAADRAAAAAGSGKTVLVVSSAGSITQLVAQLWDVPGRSWPQMSRTFVNTSVTKVLAGGRGMTLVSLNAHDHVSALGSELMSYR</sequence>
<dbReference type="GO" id="GO:0005737">
    <property type="term" value="C:cytoplasm"/>
    <property type="evidence" value="ECO:0007669"/>
    <property type="project" value="TreeGrafter"/>
</dbReference>
<dbReference type="SUPFAM" id="SSF53254">
    <property type="entry name" value="Phosphoglycerate mutase-like"/>
    <property type="match status" value="1"/>
</dbReference>
<name>F1YKG5_9ACTN</name>
<gene>
    <name evidence="1" type="ORF">SCNU_11610</name>
</gene>
<reference evidence="1 2" key="1">
    <citation type="journal article" date="2011" name="J. Bacteriol.">
        <title>Draft Genome Sequence of Gordonia neofelifaecis NRRL B-59395, a Cholesterol-Degrading Actinomycete.</title>
        <authorList>
            <person name="Ge F."/>
            <person name="Li W."/>
            <person name="Chen G."/>
            <person name="Liu Y."/>
            <person name="Zhang G."/>
            <person name="Yong B."/>
            <person name="Wang Q."/>
            <person name="Wang N."/>
            <person name="Huang Z."/>
            <person name="Li W."/>
            <person name="Wang J."/>
            <person name="Wu C."/>
            <person name="Xie Q."/>
            <person name="Liu G."/>
        </authorList>
    </citation>
    <scope>NUCLEOTIDE SEQUENCE [LARGE SCALE GENOMIC DNA]</scope>
    <source>
        <strain evidence="1 2">NRRL B-59395</strain>
    </source>
</reference>
<protein>
    <submittedName>
        <fullName evidence="1">Phosphoglycerate mutase</fullName>
    </submittedName>
</protein>
<accession>F1YKG5</accession>
<dbReference type="InterPro" id="IPR050275">
    <property type="entry name" value="PGM_Phosphatase"/>
</dbReference>
<dbReference type="Gene3D" id="3.40.50.1240">
    <property type="entry name" value="Phosphoglycerate mutase-like"/>
    <property type="match status" value="1"/>
</dbReference>
<dbReference type="InterPro" id="IPR013078">
    <property type="entry name" value="His_Pase_superF_clade-1"/>
</dbReference>
<dbReference type="eggNOG" id="COG0406">
    <property type="taxonomic scope" value="Bacteria"/>
</dbReference>
<dbReference type="CDD" id="cd07067">
    <property type="entry name" value="HP_PGM_like"/>
    <property type="match status" value="1"/>
</dbReference>
<dbReference type="RefSeq" id="WP_009679540.1">
    <property type="nucleotide sequence ID" value="NZ_AEUD01000009.1"/>
</dbReference>
<organism evidence="1 2">
    <name type="scientific">Gordonia neofelifaecis NRRL B-59395</name>
    <dbReference type="NCBI Taxonomy" id="644548"/>
    <lineage>
        <taxon>Bacteria</taxon>
        <taxon>Bacillati</taxon>
        <taxon>Actinomycetota</taxon>
        <taxon>Actinomycetes</taxon>
        <taxon>Mycobacteriales</taxon>
        <taxon>Gordoniaceae</taxon>
        <taxon>Gordonia</taxon>
    </lineage>
</organism>
<evidence type="ECO:0000313" key="2">
    <source>
        <dbReference type="Proteomes" id="UP000035065"/>
    </source>
</evidence>
<dbReference type="SMART" id="SM00855">
    <property type="entry name" value="PGAM"/>
    <property type="match status" value="1"/>
</dbReference>
<dbReference type="Pfam" id="PF00300">
    <property type="entry name" value="His_Phos_1"/>
    <property type="match status" value="1"/>
</dbReference>
<dbReference type="OrthoDB" id="280692at2"/>
<keyword evidence="2" id="KW-1185">Reference proteome</keyword>
<dbReference type="PANTHER" id="PTHR48100">
    <property type="entry name" value="BROAD-SPECIFICITY PHOSPHATASE YOR283W-RELATED"/>
    <property type="match status" value="1"/>
</dbReference>